<accession>A0A5B7IZF3</accession>
<evidence type="ECO:0000313" key="2">
    <source>
        <dbReference type="EMBL" id="MPC86817.1"/>
    </source>
</evidence>
<feature type="region of interest" description="Disordered" evidence="1">
    <location>
        <begin position="296"/>
        <end position="315"/>
    </location>
</feature>
<name>A0A5B7IZF3_PORTR</name>
<sequence length="315" mass="34537">MWGPIENPLASQEWVATHTLKNCTLNPSARPFAYDGTLSHSCGREEAVNVIDVTSRQLGDRQWQVKCAAKKIQTLVTSGSREDARLMEGQLKFGEDTLATKGSINILSMSTPCSVLNRHLDSVALLPPVRHLLDTKGNVTLYKAQAYHGVQFPHVIICAQSLFSLVGKVQQRAERLIHCAGDSDSRSDHTQTAIKTPIVAYLTAWNTRDEWTSHIAVQGPGAANTAPHCASDPLKEECRSVRRQRHSGAVEHLHLTSGRHHDIHPADEMHYQRLPSEGRVQNTVPDSDGAKVMKYVPDSDSVGSGGESECLTVTV</sequence>
<dbReference type="EMBL" id="VSRR010072591">
    <property type="protein sequence ID" value="MPC86817.1"/>
    <property type="molecule type" value="Genomic_DNA"/>
</dbReference>
<gene>
    <name evidence="2" type="ORF">E2C01_081653</name>
</gene>
<proteinExistence type="predicted"/>
<protein>
    <submittedName>
        <fullName evidence="2">Uncharacterized protein</fullName>
    </submittedName>
</protein>
<reference evidence="2" key="1">
    <citation type="submission" date="2019-05" db="EMBL/GenBank/DDBJ databases">
        <title>Another draft genome of Portunus trituberculatus and its Hox gene families provides insights of decapod evolution.</title>
        <authorList>
            <person name="Jeong J.-H."/>
            <person name="Song I."/>
            <person name="Kim S."/>
            <person name="Choi T."/>
            <person name="Kim D."/>
            <person name="Ryu S."/>
            <person name="Kim W."/>
        </authorList>
    </citation>
    <scope>NUCLEOTIDE SEQUENCE [LARGE SCALE GENOMIC DNA]</scope>
    <source>
        <tissue evidence="2">Muscle</tissue>
    </source>
</reference>
<dbReference type="OrthoDB" id="6364030at2759"/>
<evidence type="ECO:0000256" key="1">
    <source>
        <dbReference type="SAM" id="MobiDB-lite"/>
    </source>
</evidence>
<dbReference type="Proteomes" id="UP000324222">
    <property type="component" value="Unassembled WGS sequence"/>
</dbReference>
<organism evidence="2 3">
    <name type="scientific">Portunus trituberculatus</name>
    <name type="common">Swimming crab</name>
    <name type="synonym">Neptunus trituberculatus</name>
    <dbReference type="NCBI Taxonomy" id="210409"/>
    <lineage>
        <taxon>Eukaryota</taxon>
        <taxon>Metazoa</taxon>
        <taxon>Ecdysozoa</taxon>
        <taxon>Arthropoda</taxon>
        <taxon>Crustacea</taxon>
        <taxon>Multicrustacea</taxon>
        <taxon>Malacostraca</taxon>
        <taxon>Eumalacostraca</taxon>
        <taxon>Eucarida</taxon>
        <taxon>Decapoda</taxon>
        <taxon>Pleocyemata</taxon>
        <taxon>Brachyura</taxon>
        <taxon>Eubrachyura</taxon>
        <taxon>Portunoidea</taxon>
        <taxon>Portunidae</taxon>
        <taxon>Portuninae</taxon>
        <taxon>Portunus</taxon>
    </lineage>
</organism>
<keyword evidence="3" id="KW-1185">Reference proteome</keyword>
<evidence type="ECO:0000313" key="3">
    <source>
        <dbReference type="Proteomes" id="UP000324222"/>
    </source>
</evidence>
<comment type="caution">
    <text evidence="2">The sequence shown here is derived from an EMBL/GenBank/DDBJ whole genome shotgun (WGS) entry which is preliminary data.</text>
</comment>
<dbReference type="AlphaFoldDB" id="A0A5B7IZF3"/>